<dbReference type="InterPro" id="IPR000537">
    <property type="entry name" value="UbiA_prenyltransferase"/>
</dbReference>
<accession>A0ABS1MCD4</accession>
<dbReference type="Proteomes" id="UP000602198">
    <property type="component" value="Unassembled WGS sequence"/>
</dbReference>
<dbReference type="EMBL" id="JAERRJ010000011">
    <property type="protein sequence ID" value="MBL1078320.1"/>
    <property type="molecule type" value="Genomic_DNA"/>
</dbReference>
<dbReference type="RefSeq" id="WP_201953401.1">
    <property type="nucleotide sequence ID" value="NZ_JAERRJ010000011.1"/>
</dbReference>
<keyword evidence="9" id="KW-1185">Reference proteome</keyword>
<evidence type="ECO:0000313" key="8">
    <source>
        <dbReference type="EMBL" id="MBL1078320.1"/>
    </source>
</evidence>
<dbReference type="Gene3D" id="1.10.357.140">
    <property type="entry name" value="UbiA prenyltransferase"/>
    <property type="match status" value="1"/>
</dbReference>
<feature type="transmembrane region" description="Helical" evidence="7">
    <location>
        <begin position="164"/>
        <end position="182"/>
    </location>
</feature>
<dbReference type="PANTHER" id="PTHR43009:SF7">
    <property type="entry name" value="HOMOGENTISATE GERANYLGERANYLTRANSFERASE, CHLOROPLASTIC"/>
    <property type="match status" value="1"/>
</dbReference>
<evidence type="ECO:0000256" key="1">
    <source>
        <dbReference type="ARBA" id="ARBA00004141"/>
    </source>
</evidence>
<reference evidence="8 9" key="1">
    <citation type="submission" date="2021-01" db="EMBL/GenBank/DDBJ databases">
        <title>WGS of actinomycetes isolated from Thailand.</title>
        <authorList>
            <person name="Thawai C."/>
        </authorList>
    </citation>
    <scope>NUCLEOTIDE SEQUENCE [LARGE SCALE GENOMIC DNA]</scope>
    <source>
        <strain evidence="8 9">LPG 2</strain>
    </source>
</reference>
<evidence type="ECO:0000256" key="2">
    <source>
        <dbReference type="ARBA" id="ARBA00005985"/>
    </source>
</evidence>
<keyword evidence="5 7" id="KW-1133">Transmembrane helix</keyword>
<evidence type="ECO:0000256" key="7">
    <source>
        <dbReference type="SAM" id="Phobius"/>
    </source>
</evidence>
<feature type="transmembrane region" description="Helical" evidence="7">
    <location>
        <begin position="109"/>
        <end position="126"/>
    </location>
</feature>
<feature type="transmembrane region" description="Helical" evidence="7">
    <location>
        <begin position="138"/>
        <end position="158"/>
    </location>
</feature>
<keyword evidence="3" id="KW-0808">Transferase</keyword>
<sequence length="286" mass="29722">MLLSLQEARPAVQFLFALRFVAGSVLGVAALPGPQDLGTLGYLTSLLGWVAAIVFVYVLNGVCDIDNDSVNGVGRPLSRGALSRPDAIRAAIGFALVAMLSAVHRGPWMILAVVVILALGCAYSLPPFRFCATPFGSIAVVVLGGFVTYIAGMLAVGGRPTPQLLALALAMSCWSGFVGAITKDFSDIDGDRAAGRGVLAVRIGERRLRATVASVAVAIGVLFCLAAQAIPLLSGAAAVVLGGGLLVAYSVLTTRHSDRRDTTRLPYRIHLGVQYLTHLTVLTAPA</sequence>
<comment type="similarity">
    <text evidence="2">Belongs to the UbiA prenyltransferase family.</text>
</comment>
<gene>
    <name evidence="8" type="ORF">JK358_28325</name>
</gene>
<keyword evidence="6 7" id="KW-0472">Membrane</keyword>
<evidence type="ECO:0000256" key="4">
    <source>
        <dbReference type="ARBA" id="ARBA00022692"/>
    </source>
</evidence>
<evidence type="ECO:0000256" key="6">
    <source>
        <dbReference type="ARBA" id="ARBA00023136"/>
    </source>
</evidence>
<protein>
    <submittedName>
        <fullName evidence="8">UbiA family prenyltransferase</fullName>
    </submittedName>
</protein>
<organism evidence="8 9">
    <name type="scientific">Nocardia acididurans</name>
    <dbReference type="NCBI Taxonomy" id="2802282"/>
    <lineage>
        <taxon>Bacteria</taxon>
        <taxon>Bacillati</taxon>
        <taxon>Actinomycetota</taxon>
        <taxon>Actinomycetes</taxon>
        <taxon>Mycobacteriales</taxon>
        <taxon>Nocardiaceae</taxon>
        <taxon>Nocardia</taxon>
    </lineage>
</organism>
<feature type="transmembrane region" description="Helical" evidence="7">
    <location>
        <begin position="12"/>
        <end position="33"/>
    </location>
</feature>
<comment type="subcellular location">
    <subcellularLocation>
        <location evidence="1">Membrane</location>
        <topology evidence="1">Multi-pass membrane protein</topology>
    </subcellularLocation>
</comment>
<feature type="transmembrane region" description="Helical" evidence="7">
    <location>
        <begin position="210"/>
        <end position="230"/>
    </location>
</feature>
<feature type="transmembrane region" description="Helical" evidence="7">
    <location>
        <begin position="236"/>
        <end position="254"/>
    </location>
</feature>
<dbReference type="PANTHER" id="PTHR43009">
    <property type="entry name" value="HOMOGENTISATE SOLANESYLTRANSFERASE, CHLOROPLASTIC"/>
    <property type="match status" value="1"/>
</dbReference>
<dbReference type="InterPro" id="IPR044878">
    <property type="entry name" value="UbiA_sf"/>
</dbReference>
<evidence type="ECO:0000256" key="3">
    <source>
        <dbReference type="ARBA" id="ARBA00022679"/>
    </source>
</evidence>
<dbReference type="CDD" id="cd13956">
    <property type="entry name" value="PT_UbiA"/>
    <property type="match status" value="1"/>
</dbReference>
<keyword evidence="4 7" id="KW-0812">Transmembrane</keyword>
<evidence type="ECO:0000313" key="9">
    <source>
        <dbReference type="Proteomes" id="UP000602198"/>
    </source>
</evidence>
<evidence type="ECO:0000256" key="5">
    <source>
        <dbReference type="ARBA" id="ARBA00022989"/>
    </source>
</evidence>
<feature type="transmembrane region" description="Helical" evidence="7">
    <location>
        <begin position="39"/>
        <end position="59"/>
    </location>
</feature>
<proteinExistence type="inferred from homology"/>
<dbReference type="Pfam" id="PF01040">
    <property type="entry name" value="UbiA"/>
    <property type="match status" value="1"/>
</dbReference>
<comment type="caution">
    <text evidence="8">The sequence shown here is derived from an EMBL/GenBank/DDBJ whole genome shotgun (WGS) entry which is preliminary data.</text>
</comment>
<name>A0ABS1MCD4_9NOCA</name>